<dbReference type="InterPro" id="IPR035980">
    <property type="entry name" value="Ribosomal_bS6_sf"/>
</dbReference>
<gene>
    <name evidence="6" type="primary">rpsF</name>
    <name evidence="8" type="ordered locus">MROS_1866</name>
</gene>
<dbReference type="eggNOG" id="COG0360">
    <property type="taxonomic scope" value="Bacteria"/>
</dbReference>
<dbReference type="InterPro" id="IPR014717">
    <property type="entry name" value="Transl_elong_EF1B/ribsomal_bS6"/>
</dbReference>
<keyword evidence="3 6" id="KW-0687">Ribonucleoprotein</keyword>
<feature type="region of interest" description="Disordered" evidence="7">
    <location>
        <begin position="107"/>
        <end position="126"/>
    </location>
</feature>
<evidence type="ECO:0000313" key="9">
    <source>
        <dbReference type="Proteomes" id="UP000009011"/>
    </source>
</evidence>
<dbReference type="RefSeq" id="WP_014856531.1">
    <property type="nucleotide sequence ID" value="NC_018178.1"/>
</dbReference>
<dbReference type="PANTHER" id="PTHR21011:SF1">
    <property type="entry name" value="SMALL RIBOSOMAL SUBUNIT PROTEIN BS6M"/>
    <property type="match status" value="1"/>
</dbReference>
<sequence length="126" mass="14599">MRIRTYESVVVLNAALEDDQIESILKRIEEIITSNGGEILDIDKWGRKRLAYPIQKAKSGYYAIFRFKAPTELIKELERNYRLDENIIRFLTILLDKFALEAIAKKKESAENENSGDSETNNESKE</sequence>
<dbReference type="PANTHER" id="PTHR21011">
    <property type="entry name" value="MITOCHONDRIAL 28S RIBOSOMAL PROTEIN S6"/>
    <property type="match status" value="1"/>
</dbReference>
<dbReference type="InterPro" id="IPR020814">
    <property type="entry name" value="Ribosomal_S6_plastid/chlpt"/>
</dbReference>
<keyword evidence="2 6" id="KW-0689">Ribosomal protein</keyword>
<evidence type="ECO:0000313" key="8">
    <source>
        <dbReference type="EMBL" id="AFN75099.1"/>
    </source>
</evidence>
<dbReference type="CDD" id="cd00473">
    <property type="entry name" value="bS6"/>
    <property type="match status" value="1"/>
</dbReference>
<dbReference type="EMBL" id="CP003557">
    <property type="protein sequence ID" value="AFN75099.1"/>
    <property type="molecule type" value="Genomic_DNA"/>
</dbReference>
<protein>
    <recommendedName>
        <fullName evidence="5 6">Small ribosomal subunit protein bS6</fullName>
    </recommendedName>
</protein>
<proteinExistence type="inferred from homology"/>
<dbReference type="Gene3D" id="3.30.70.60">
    <property type="match status" value="1"/>
</dbReference>
<keyword evidence="6" id="KW-0699">rRNA-binding</keyword>
<feature type="compositionally biased region" description="Polar residues" evidence="7">
    <location>
        <begin position="112"/>
        <end position="126"/>
    </location>
</feature>
<dbReference type="PATRIC" id="fig|1191523.3.peg.1977"/>
<dbReference type="Pfam" id="PF01250">
    <property type="entry name" value="Ribosomal_S6"/>
    <property type="match status" value="1"/>
</dbReference>
<dbReference type="HOGENOM" id="CLU_113441_4_3_10"/>
<evidence type="ECO:0000256" key="3">
    <source>
        <dbReference type="ARBA" id="ARBA00023274"/>
    </source>
</evidence>
<keyword evidence="6" id="KW-0694">RNA-binding</keyword>
<dbReference type="GO" id="GO:1990904">
    <property type="term" value="C:ribonucleoprotein complex"/>
    <property type="evidence" value="ECO:0007669"/>
    <property type="project" value="UniProtKB-KW"/>
</dbReference>
<dbReference type="GO" id="GO:0006412">
    <property type="term" value="P:translation"/>
    <property type="evidence" value="ECO:0007669"/>
    <property type="project" value="UniProtKB-UniRule"/>
</dbReference>
<evidence type="ECO:0000256" key="2">
    <source>
        <dbReference type="ARBA" id="ARBA00022980"/>
    </source>
</evidence>
<keyword evidence="9" id="KW-1185">Reference proteome</keyword>
<dbReference type="KEGG" id="mro:MROS_1866"/>
<dbReference type="HAMAP" id="MF_00360">
    <property type="entry name" value="Ribosomal_bS6"/>
    <property type="match status" value="1"/>
</dbReference>
<dbReference type="SUPFAM" id="SSF54995">
    <property type="entry name" value="Ribosomal protein S6"/>
    <property type="match status" value="1"/>
</dbReference>
<dbReference type="STRING" id="1191523.MROS_1866"/>
<comment type="similarity">
    <text evidence="1 6">Belongs to the bacterial ribosomal protein bS6 family.</text>
</comment>
<dbReference type="Proteomes" id="UP000009011">
    <property type="component" value="Chromosome"/>
</dbReference>
<dbReference type="InterPro" id="IPR000529">
    <property type="entry name" value="Ribosomal_bS6"/>
</dbReference>
<evidence type="ECO:0000256" key="1">
    <source>
        <dbReference type="ARBA" id="ARBA00009512"/>
    </source>
</evidence>
<comment type="function">
    <text evidence="4 6">Binds together with bS18 to 16S ribosomal RNA.</text>
</comment>
<reference evidence="8 9" key="1">
    <citation type="journal article" date="2013" name="PLoS ONE">
        <title>Genomic analysis of Melioribacter roseus, facultatively anaerobic organotrophic bacterium representing a novel deep lineage within Bacteriodetes/Chlorobi group.</title>
        <authorList>
            <person name="Kadnikov V.V."/>
            <person name="Mardanov A.V."/>
            <person name="Podosokorskaya O.A."/>
            <person name="Gavrilov S.N."/>
            <person name="Kublanov I.V."/>
            <person name="Beletsky A.V."/>
            <person name="Bonch-Osmolovskaya E.A."/>
            <person name="Ravin N.V."/>
        </authorList>
    </citation>
    <scope>NUCLEOTIDE SEQUENCE [LARGE SCALE GENOMIC DNA]</scope>
    <source>
        <strain evidence="9">JCM 17771 / P3M-2</strain>
    </source>
</reference>
<evidence type="ECO:0000256" key="4">
    <source>
        <dbReference type="ARBA" id="ARBA00035104"/>
    </source>
</evidence>
<dbReference type="GO" id="GO:0005737">
    <property type="term" value="C:cytoplasm"/>
    <property type="evidence" value="ECO:0007669"/>
    <property type="project" value="UniProtKB-ARBA"/>
</dbReference>
<accession>I6ZST3</accession>
<evidence type="ECO:0000256" key="7">
    <source>
        <dbReference type="SAM" id="MobiDB-lite"/>
    </source>
</evidence>
<dbReference type="NCBIfam" id="TIGR00166">
    <property type="entry name" value="S6"/>
    <property type="match status" value="1"/>
</dbReference>
<dbReference type="GO" id="GO:0070181">
    <property type="term" value="F:small ribosomal subunit rRNA binding"/>
    <property type="evidence" value="ECO:0007669"/>
    <property type="project" value="TreeGrafter"/>
</dbReference>
<dbReference type="AlphaFoldDB" id="I6ZST3"/>
<dbReference type="OrthoDB" id="9812702at2"/>
<name>I6ZST3_MELRP</name>
<evidence type="ECO:0000256" key="5">
    <source>
        <dbReference type="ARBA" id="ARBA00035294"/>
    </source>
</evidence>
<dbReference type="GO" id="GO:0005840">
    <property type="term" value="C:ribosome"/>
    <property type="evidence" value="ECO:0007669"/>
    <property type="project" value="UniProtKB-KW"/>
</dbReference>
<dbReference type="GO" id="GO:0003735">
    <property type="term" value="F:structural constituent of ribosome"/>
    <property type="evidence" value="ECO:0007669"/>
    <property type="project" value="InterPro"/>
</dbReference>
<organism evidence="8 9">
    <name type="scientific">Melioribacter roseus (strain DSM 23840 / JCM 17771 / VKM B-2668 / P3M-2)</name>
    <dbReference type="NCBI Taxonomy" id="1191523"/>
    <lineage>
        <taxon>Bacteria</taxon>
        <taxon>Pseudomonadati</taxon>
        <taxon>Ignavibacteriota</taxon>
        <taxon>Ignavibacteria</taxon>
        <taxon>Ignavibacteriales</taxon>
        <taxon>Melioribacteraceae</taxon>
        <taxon>Melioribacter</taxon>
    </lineage>
</organism>
<evidence type="ECO:0000256" key="6">
    <source>
        <dbReference type="HAMAP-Rule" id="MF_00360"/>
    </source>
</evidence>